<keyword evidence="1" id="KW-0677">Repeat</keyword>
<dbReference type="AlphaFoldDB" id="Q0W6Z3"/>
<feature type="transmembrane region" description="Helical" evidence="2">
    <location>
        <begin position="341"/>
        <end position="360"/>
    </location>
</feature>
<dbReference type="eggNOG" id="arCOG03561">
    <property type="taxonomic scope" value="Archaea"/>
</dbReference>
<evidence type="ECO:0000256" key="2">
    <source>
        <dbReference type="SAM" id="Phobius"/>
    </source>
</evidence>
<dbReference type="InterPro" id="IPR011042">
    <property type="entry name" value="6-blade_b-propeller_TolB-like"/>
</dbReference>
<dbReference type="InterPro" id="IPR050952">
    <property type="entry name" value="TRIM-NHL_E3_ligases"/>
</dbReference>
<dbReference type="Gene3D" id="2.120.10.30">
    <property type="entry name" value="TolB, C-terminal domain"/>
    <property type="match status" value="2"/>
</dbReference>
<dbReference type="PANTHER" id="PTHR24104">
    <property type="entry name" value="E3 UBIQUITIN-PROTEIN LIGASE NHLRC1-RELATED"/>
    <property type="match status" value="1"/>
</dbReference>
<dbReference type="GO" id="GO:0008270">
    <property type="term" value="F:zinc ion binding"/>
    <property type="evidence" value="ECO:0007669"/>
    <property type="project" value="UniProtKB-KW"/>
</dbReference>
<dbReference type="CDD" id="cd05819">
    <property type="entry name" value="NHL"/>
    <property type="match status" value="1"/>
</dbReference>
<dbReference type="GeneID" id="5145753"/>
<dbReference type="STRING" id="351160.RCIX410"/>
<reference evidence="3 4" key="1">
    <citation type="journal article" date="2006" name="Science">
        <title>Genome of rice cluster I archaea -- the key methane producers in the rice rhizosphere.</title>
        <authorList>
            <person name="Erkel C."/>
            <person name="Kube M."/>
            <person name="Reinhardt R."/>
            <person name="Liesack W."/>
        </authorList>
    </citation>
    <scope>NUCLEOTIDE SEQUENCE [LARGE SCALE GENOMIC DNA]</scope>
    <source>
        <strain evidence="4">DSM 22066 / NBRC 105507 / MRE50</strain>
    </source>
</reference>
<dbReference type="KEGG" id="rci:RCIX410"/>
<keyword evidence="4" id="KW-1185">Reference proteome</keyword>
<accession>Q0W6Z3</accession>
<proteinExistence type="predicted"/>
<dbReference type="PANTHER" id="PTHR24104:SF25">
    <property type="entry name" value="PROTEIN LIN-41"/>
    <property type="match status" value="1"/>
</dbReference>
<gene>
    <name evidence="3" type="ORF">RCIX410</name>
</gene>
<dbReference type="InterPro" id="IPR001258">
    <property type="entry name" value="NHL_repeat"/>
</dbReference>
<dbReference type="Proteomes" id="UP000000663">
    <property type="component" value="Chromosome"/>
</dbReference>
<name>Q0W6Z3_METAR</name>
<evidence type="ECO:0000313" key="3">
    <source>
        <dbReference type="EMBL" id="CAJ35850.1"/>
    </source>
</evidence>
<dbReference type="OrthoDB" id="9006at2157"/>
<dbReference type="SUPFAM" id="SSF101898">
    <property type="entry name" value="NHL repeat"/>
    <property type="match status" value="1"/>
</dbReference>
<keyword evidence="2" id="KW-0812">Transmembrane</keyword>
<evidence type="ECO:0000256" key="1">
    <source>
        <dbReference type="ARBA" id="ARBA00022737"/>
    </source>
</evidence>
<protein>
    <submittedName>
        <fullName evidence="3">Uncharacterized protein</fullName>
    </submittedName>
</protein>
<sequence length="365" mass="39970">MRLTSRISLLIALLSILLLTVPAANAYEPFSPDKIALGGYGNVYASFGGNLSMQSYIHVYTPEGREIRLIEKGTGGDFAVDRQDSVYLLDSANKTITKVSKDGQRSLFWESNRSSAYYCGSIAADDAGNIYVTEYAPDFNNSTGHNQMANLTDSRILKLNSSGDVVKIYGGSPPFPMNNPLMLTIGFYGTVYGTDLDNRIYLLTPDGNMSTMGKPGLENGTFNMITSVTFGEDGYLYVTEYGNHRVQKLYPNGTFVAKWAGCGPDAFIYPSGVAADKNGRVYVADFRDQRIVWLDGNNYTFGENRTANVAGKGVLWDNVVAGDNYTVMTQKIETENAAAETPGFTVVILATSFIVLFLIARPMRR</sequence>
<dbReference type="RefSeq" id="WP_012036652.1">
    <property type="nucleotide sequence ID" value="NC_009464.1"/>
</dbReference>
<keyword evidence="2" id="KW-1133">Transmembrane helix</keyword>
<evidence type="ECO:0000313" key="4">
    <source>
        <dbReference type="Proteomes" id="UP000000663"/>
    </source>
</evidence>
<organism evidence="3 4">
    <name type="scientific">Methanocella arvoryzae (strain DSM 22066 / NBRC 105507 / MRE50)</name>
    <dbReference type="NCBI Taxonomy" id="351160"/>
    <lineage>
        <taxon>Archaea</taxon>
        <taxon>Methanobacteriati</taxon>
        <taxon>Methanobacteriota</taxon>
        <taxon>Stenosarchaea group</taxon>
        <taxon>Methanomicrobia</taxon>
        <taxon>Methanocellales</taxon>
        <taxon>Methanocellaceae</taxon>
        <taxon>Methanocella</taxon>
    </lineage>
</organism>
<dbReference type="Pfam" id="PF01436">
    <property type="entry name" value="NHL"/>
    <property type="match status" value="1"/>
</dbReference>
<dbReference type="EMBL" id="AM114193">
    <property type="protein sequence ID" value="CAJ35850.1"/>
    <property type="molecule type" value="Genomic_DNA"/>
</dbReference>
<dbReference type="PROSITE" id="PS51125">
    <property type="entry name" value="NHL"/>
    <property type="match status" value="2"/>
</dbReference>
<keyword evidence="2" id="KW-0472">Membrane</keyword>